<organism evidence="9 10">
    <name type="scientific">Nodularia spumigena CENA596</name>
    <dbReference type="NCBI Taxonomy" id="1819295"/>
    <lineage>
        <taxon>Bacteria</taxon>
        <taxon>Bacillati</taxon>
        <taxon>Cyanobacteriota</taxon>
        <taxon>Cyanophyceae</taxon>
        <taxon>Nostocales</taxon>
        <taxon>Nodulariaceae</taxon>
        <taxon>Nodularia</taxon>
    </lineage>
</organism>
<gene>
    <name evidence="9" type="ORF">A2T98_08080</name>
</gene>
<dbReference type="GO" id="GO:0005975">
    <property type="term" value="P:carbohydrate metabolic process"/>
    <property type="evidence" value="ECO:0007669"/>
    <property type="project" value="InterPro"/>
</dbReference>
<dbReference type="PROSITE" id="PS00775">
    <property type="entry name" value="GLYCOSYL_HYDROL_F3"/>
    <property type="match status" value="1"/>
</dbReference>
<dbReference type="GO" id="GO:0003676">
    <property type="term" value="F:nucleic acid binding"/>
    <property type="evidence" value="ECO:0007669"/>
    <property type="project" value="InterPro"/>
</dbReference>
<comment type="catalytic activity">
    <reaction evidence="6">
        <text>a 2'-deoxyadenosine in DNA + S-adenosyl-L-methionine = an N(6)-methyl-2'-deoxyadenosine in DNA + S-adenosyl-L-homocysteine + H(+)</text>
        <dbReference type="Rhea" id="RHEA:15197"/>
        <dbReference type="Rhea" id="RHEA-COMP:12418"/>
        <dbReference type="Rhea" id="RHEA-COMP:12419"/>
        <dbReference type="ChEBI" id="CHEBI:15378"/>
        <dbReference type="ChEBI" id="CHEBI:57856"/>
        <dbReference type="ChEBI" id="CHEBI:59789"/>
        <dbReference type="ChEBI" id="CHEBI:90615"/>
        <dbReference type="ChEBI" id="CHEBI:90616"/>
        <dbReference type="EC" id="2.1.1.72"/>
    </reaction>
</comment>
<keyword evidence="5" id="KW-0949">S-adenosyl-L-methionine</keyword>
<accession>A0A166JYJ3</accession>
<dbReference type="GO" id="GO:0009007">
    <property type="term" value="F:site-specific DNA-methyltransferase (adenine-specific) activity"/>
    <property type="evidence" value="ECO:0007669"/>
    <property type="project" value="UniProtKB-EC"/>
</dbReference>
<comment type="caution">
    <text evidence="9">The sequence shown here is derived from an EMBL/GenBank/DDBJ whole genome shotgun (WGS) entry which is preliminary data.</text>
</comment>
<protein>
    <recommendedName>
        <fullName evidence="2">site-specific DNA-methyltransferase (adenine-specific)</fullName>
        <ecNumber evidence="2">2.1.1.72</ecNumber>
    </recommendedName>
</protein>
<evidence type="ECO:0000256" key="7">
    <source>
        <dbReference type="SAM" id="Coils"/>
    </source>
</evidence>
<dbReference type="InterPro" id="IPR011639">
    <property type="entry name" value="MethylTrfase_TaqI-like_dom"/>
</dbReference>
<dbReference type="InterPro" id="IPR050953">
    <property type="entry name" value="N4_N6_ade-DNA_methylase"/>
</dbReference>
<evidence type="ECO:0000256" key="4">
    <source>
        <dbReference type="ARBA" id="ARBA00022679"/>
    </source>
</evidence>
<keyword evidence="4" id="KW-0808">Transferase</keyword>
<dbReference type="PANTHER" id="PTHR33841">
    <property type="entry name" value="DNA METHYLTRANSFERASE YEEA-RELATED"/>
    <property type="match status" value="1"/>
</dbReference>
<dbReference type="AlphaFoldDB" id="A0A166JYJ3"/>
<dbReference type="GO" id="GO:0004553">
    <property type="term" value="F:hydrolase activity, hydrolyzing O-glycosyl compounds"/>
    <property type="evidence" value="ECO:0007669"/>
    <property type="project" value="InterPro"/>
</dbReference>
<dbReference type="InterPro" id="IPR002052">
    <property type="entry name" value="DNA_methylase_N6_adenine_CS"/>
</dbReference>
<evidence type="ECO:0000256" key="5">
    <source>
        <dbReference type="ARBA" id="ARBA00022691"/>
    </source>
</evidence>
<dbReference type="PROSITE" id="PS00092">
    <property type="entry name" value="N6_MTASE"/>
    <property type="match status" value="1"/>
</dbReference>
<dbReference type="InterPro" id="IPR019800">
    <property type="entry name" value="Glyco_hydro_3_AS"/>
</dbReference>
<name>A0A166JYJ3_NODSP</name>
<feature type="domain" description="Type II methyltransferase M.TaqI-like" evidence="8">
    <location>
        <begin position="649"/>
        <end position="837"/>
    </location>
</feature>
<evidence type="ECO:0000259" key="8">
    <source>
        <dbReference type="Pfam" id="PF07669"/>
    </source>
</evidence>
<sequence length="1262" mass="146012">MINKLPKASGNIQVSTFEEFRDDFFRIFSNENFYAGKTYLEYIADPQSNDEDNIVDTKIVLPILIALGFDSGDIAKNTTANGKDSSRPDFEVKLASGNIRCFLVEDKNTAYNIKKSEPLQQLRGYATSRGYELGLVCNGKLLLGWDLSNPSSPNPVLHLDIQSIIETYQTGVQNLNFEQISDLKSLYRRFNQQNFENIENLIQDLSKPENEWLNCAKSQDNTPNFDELLIVDLKEAINILEEDVLYQLSLSLEEYDQYCQTKYLPKATDELTNGTASNETITKTLEDLRNQIKNYLRAYGVLDVEEFSDAVEKLIEFADKPQGSIKELEQLFLAKLIKAQAKKQAQKDERFNSNEGATQLDLIPNISESKQEELGIKVAQENQIKKLDPKLVELLKEYERIIFDWKAWQAKQDLTHANAIKTHQYFISWRNLVSKTILQGADENKLKAEFSRQTAYVYVIRLLIVRICEDKKLINRKFSNGGFKYWKEEVEPRYLDLAQGMSMDYLLEMSYRSAQNIYAHFFNSADLFNWYRINSNTLIKILHILNRFNLQQIDSDIIGMVYGRYVEEGKHEQGRYFTPKPVVEYILDCIGYKSDNPDIRDKKLLDPAGGSGSFLVHAARRLIDSYRSRRTNKIPDGNIPVIIQQVKDCLFCLDINPFACYLAETNLLIQVIDLLKQAKEANKLQECTIDRFNVYNTDSLLLPKSQEIRTTFTLLNPILDLELSTVAQIKTKTGMFADGFDFVVANPPYVKADEPGLLRYRQLIFDQKRFPTLYKKWDLFIAFIDLSQQLLKKETGKLGVIVSDAFSVAPYGEKSREMLCQKMTFQQIDFFENLKLFEDAAVFNVIFIAENKQPNEETFINRYKHNNLENLYSFSKTDRINQILFNDRIFRPSEIILDSSNTILLDDIVYISKGMVLNSHETKFPNQFVKDNLISDTQDEVHQVRYIEGKDIGNYQINRIRYLEFGQGLRAPLKVSRPTFPELYIHQHIVIGKTGGVTIADGSVYSNDSVRVLINWHLLNEVNGRSVPQDKVEQNKEISKQFSLQYLASILTSSIIQEFFNSISTGTRSDVMPDDLRKIPIKNISLKKQQPFIERVNNLVAWNWDLYTLIQLGHKINKFDYSDNEPTIEVNVLVIFQNLNLPCWNFLNAEPQRFEVIGERDQPITRIKLKDDKILNGSKDLLTSDSQLVLKFLENYLKKYEKQGLTWTDLLSVGKIPKIDESINTIFEECTRLKTEIIQKISNIRKTYRELDEMVNKLYKLD</sequence>
<feature type="coiled-coil region" evidence="7">
    <location>
        <begin position="278"/>
        <end position="305"/>
    </location>
</feature>
<evidence type="ECO:0000256" key="3">
    <source>
        <dbReference type="ARBA" id="ARBA00022603"/>
    </source>
</evidence>
<dbReference type="PRINTS" id="PR00507">
    <property type="entry name" value="N12N6MTFRASE"/>
</dbReference>
<evidence type="ECO:0000256" key="2">
    <source>
        <dbReference type="ARBA" id="ARBA00011900"/>
    </source>
</evidence>
<comment type="similarity">
    <text evidence="1">Belongs to the glycosyl hydrolase 3 family.</text>
</comment>
<dbReference type="Pfam" id="PF07669">
    <property type="entry name" value="Eco57I"/>
    <property type="match status" value="1"/>
</dbReference>
<dbReference type="GO" id="GO:0006304">
    <property type="term" value="P:DNA modification"/>
    <property type="evidence" value="ECO:0007669"/>
    <property type="project" value="InterPro"/>
</dbReference>
<dbReference type="EMBL" id="LWAJ01000095">
    <property type="protein sequence ID" value="KZL50316.1"/>
    <property type="molecule type" value="Genomic_DNA"/>
</dbReference>
<dbReference type="GO" id="GO:0032259">
    <property type="term" value="P:methylation"/>
    <property type="evidence" value="ECO:0007669"/>
    <property type="project" value="UniProtKB-KW"/>
</dbReference>
<evidence type="ECO:0000256" key="1">
    <source>
        <dbReference type="ARBA" id="ARBA00005336"/>
    </source>
</evidence>
<dbReference type="Gene3D" id="3.40.50.150">
    <property type="entry name" value="Vaccinia Virus protein VP39"/>
    <property type="match status" value="1"/>
</dbReference>
<keyword evidence="7" id="KW-0175">Coiled coil</keyword>
<dbReference type="PANTHER" id="PTHR33841:SF1">
    <property type="entry name" value="DNA METHYLTRANSFERASE A"/>
    <property type="match status" value="1"/>
</dbReference>
<dbReference type="Proteomes" id="UP000076555">
    <property type="component" value="Unassembled WGS sequence"/>
</dbReference>
<reference evidence="9 10" key="1">
    <citation type="submission" date="2016-04" db="EMBL/GenBank/DDBJ databases">
        <title>Draft Genome Assembly of the Bloom-forming Cyanobacterium Nodularia spumigena Strain CENA596 in Shrimp Production Ponds.</title>
        <authorList>
            <person name="Popin R.V."/>
            <person name="Rigonato J."/>
            <person name="Abreu V.A."/>
            <person name="Andreote A.P."/>
            <person name="Silveira S.B."/>
            <person name="Odebrecht C."/>
            <person name="Fiore M.F."/>
        </authorList>
    </citation>
    <scope>NUCLEOTIDE SEQUENCE [LARGE SCALE GENOMIC DNA]</scope>
    <source>
        <strain evidence="9 10">CENA596</strain>
    </source>
</reference>
<dbReference type="InterPro" id="IPR029063">
    <property type="entry name" value="SAM-dependent_MTases_sf"/>
</dbReference>
<evidence type="ECO:0000256" key="6">
    <source>
        <dbReference type="ARBA" id="ARBA00047942"/>
    </source>
</evidence>
<dbReference type="EC" id="2.1.1.72" evidence="2"/>
<evidence type="ECO:0000313" key="9">
    <source>
        <dbReference type="EMBL" id="KZL50316.1"/>
    </source>
</evidence>
<proteinExistence type="inferred from homology"/>
<dbReference type="SUPFAM" id="SSF53335">
    <property type="entry name" value="S-adenosyl-L-methionine-dependent methyltransferases"/>
    <property type="match status" value="1"/>
</dbReference>
<keyword evidence="3" id="KW-0489">Methyltransferase</keyword>
<evidence type="ECO:0000313" key="10">
    <source>
        <dbReference type="Proteomes" id="UP000076555"/>
    </source>
</evidence>